<keyword evidence="8" id="KW-1185">Reference proteome</keyword>
<dbReference type="OrthoDB" id="266518at2759"/>
<dbReference type="PANTHER" id="PTHR21389">
    <property type="entry name" value="P53 INDUCED PROTEIN"/>
    <property type="match status" value="1"/>
</dbReference>
<dbReference type="AlphaFoldDB" id="A0A3M7QJP4"/>
<evidence type="ECO:0000256" key="3">
    <source>
        <dbReference type="ARBA" id="ARBA00022692"/>
    </source>
</evidence>
<evidence type="ECO:0000313" key="7">
    <source>
        <dbReference type="EMBL" id="RNA11482.1"/>
    </source>
</evidence>
<organism evidence="7 8">
    <name type="scientific">Brachionus plicatilis</name>
    <name type="common">Marine rotifer</name>
    <name type="synonym">Brachionus muelleri</name>
    <dbReference type="NCBI Taxonomy" id="10195"/>
    <lineage>
        <taxon>Eukaryota</taxon>
        <taxon>Metazoa</taxon>
        <taxon>Spiralia</taxon>
        <taxon>Gnathifera</taxon>
        <taxon>Rotifera</taxon>
        <taxon>Eurotatoria</taxon>
        <taxon>Monogononta</taxon>
        <taxon>Pseudotrocha</taxon>
        <taxon>Ploima</taxon>
        <taxon>Brachionidae</taxon>
        <taxon>Brachionus</taxon>
    </lineage>
</organism>
<dbReference type="GO" id="GO:0005783">
    <property type="term" value="C:endoplasmic reticulum"/>
    <property type="evidence" value="ECO:0007669"/>
    <property type="project" value="TreeGrafter"/>
</dbReference>
<dbReference type="GO" id="GO:0016236">
    <property type="term" value="P:macroautophagy"/>
    <property type="evidence" value="ECO:0007669"/>
    <property type="project" value="TreeGrafter"/>
</dbReference>
<evidence type="ECO:0000256" key="1">
    <source>
        <dbReference type="ARBA" id="ARBA00004141"/>
    </source>
</evidence>
<dbReference type="STRING" id="10195.A0A3M7QJP4"/>
<keyword evidence="4 6" id="KW-1133">Transmembrane helix</keyword>
<dbReference type="InterPro" id="IPR059112">
    <property type="entry name" value="CysZ/EI24"/>
</dbReference>
<keyword evidence="5 6" id="KW-0472">Membrane</keyword>
<accession>A0A3M7QJP4</accession>
<feature type="transmembrane region" description="Helical" evidence="6">
    <location>
        <begin position="52"/>
        <end position="78"/>
    </location>
</feature>
<feature type="transmembrane region" description="Helical" evidence="6">
    <location>
        <begin position="224"/>
        <end position="239"/>
    </location>
</feature>
<protein>
    <submittedName>
        <fullName evidence="7">Etoposide-induced-like protein</fullName>
    </submittedName>
</protein>
<dbReference type="PANTHER" id="PTHR21389:SF0">
    <property type="entry name" value="ETOPOSIDE-INDUCED PROTEIN 2.4 HOMOLOG"/>
    <property type="match status" value="1"/>
</dbReference>
<feature type="transmembrane region" description="Helical" evidence="6">
    <location>
        <begin position="156"/>
        <end position="176"/>
    </location>
</feature>
<reference evidence="7 8" key="1">
    <citation type="journal article" date="2018" name="Sci. Rep.">
        <title>Genomic signatures of local adaptation to the degree of environmental predictability in rotifers.</title>
        <authorList>
            <person name="Franch-Gras L."/>
            <person name="Hahn C."/>
            <person name="Garcia-Roger E.M."/>
            <person name="Carmona M.J."/>
            <person name="Serra M."/>
            <person name="Gomez A."/>
        </authorList>
    </citation>
    <scope>NUCLEOTIDE SEQUENCE [LARGE SCALE GENOMIC DNA]</scope>
    <source>
        <strain evidence="7">HYR1</strain>
    </source>
</reference>
<evidence type="ECO:0000256" key="6">
    <source>
        <dbReference type="SAM" id="Phobius"/>
    </source>
</evidence>
<sequence length="338" mass="39254">MATLKVCLVQFLNGFKDSLVGSVKFFQRQNAILANQQARTLGKKQLSKNEKFYTNLIQSCILNGVFLFLCICIFNYILMPVLNSIAFKLISASNHNLINNYLNPCFQILFSSVWILPVFLLCKLFNLIWHQEIADIAYEFKYGKPKTNPNQSFSDLIADMVFSVTMQLIFLVQSSLMGLIPAPWLSILLGHFHTSFLYALYAFEYKLCNKGLDIKKRIEHIEQRWPYYWGFGLSMSLILSVAEAYIYNAALFGFIFPAFIISAIESDSEKLEPVMYLKHDFSSQTGFRTEKFRIKLFKISIYVTDCIFKFFMKKEIEKLKQKNAKPVEQQTFTIRKTN</sequence>
<dbReference type="EMBL" id="REGN01005946">
    <property type="protein sequence ID" value="RNA11482.1"/>
    <property type="molecule type" value="Genomic_DNA"/>
</dbReference>
<evidence type="ECO:0000313" key="8">
    <source>
        <dbReference type="Proteomes" id="UP000276133"/>
    </source>
</evidence>
<dbReference type="Pfam" id="PF07264">
    <property type="entry name" value="EI24"/>
    <property type="match status" value="1"/>
</dbReference>
<evidence type="ECO:0000256" key="5">
    <source>
        <dbReference type="ARBA" id="ARBA00023136"/>
    </source>
</evidence>
<dbReference type="Proteomes" id="UP000276133">
    <property type="component" value="Unassembled WGS sequence"/>
</dbReference>
<gene>
    <name evidence="7" type="ORF">BpHYR1_020263</name>
</gene>
<evidence type="ECO:0000256" key="4">
    <source>
        <dbReference type="ARBA" id="ARBA00022989"/>
    </source>
</evidence>
<comment type="similarity">
    <text evidence="2">Belongs to the EI24 family.</text>
</comment>
<feature type="transmembrane region" description="Helical" evidence="6">
    <location>
        <begin position="101"/>
        <end position="122"/>
    </location>
</feature>
<evidence type="ECO:0000256" key="2">
    <source>
        <dbReference type="ARBA" id="ARBA00010970"/>
    </source>
</evidence>
<proteinExistence type="inferred from homology"/>
<dbReference type="GO" id="GO:0016020">
    <property type="term" value="C:membrane"/>
    <property type="evidence" value="ECO:0007669"/>
    <property type="project" value="UniProtKB-SubCell"/>
</dbReference>
<keyword evidence="3 6" id="KW-0812">Transmembrane</keyword>
<name>A0A3M7QJP4_BRAPC</name>
<comment type="subcellular location">
    <subcellularLocation>
        <location evidence="1">Membrane</location>
        <topology evidence="1">Multi-pass membrane protein</topology>
    </subcellularLocation>
</comment>
<comment type="caution">
    <text evidence="7">The sequence shown here is derived from an EMBL/GenBank/DDBJ whole genome shotgun (WGS) entry which is preliminary data.</text>
</comment>
<feature type="transmembrane region" description="Helical" evidence="6">
    <location>
        <begin position="182"/>
        <end position="203"/>
    </location>
</feature>